<sequence>MNTSLETEQTIHPMSKKKTKKIKRKKWIQFLGFILVWALLISGGLYGSKMYVEHLKEQILADLSTQMEEKLSDVQVDVAEQIDEVEINILSDIETLQEQITSFNQLLNFAKDSTNDQTDNSNQLYSQLVELQEQLSQLQKELDLIK</sequence>
<proteinExistence type="predicted"/>
<comment type="caution">
    <text evidence="3">The sequence shown here is derived from an EMBL/GenBank/DDBJ whole genome shotgun (WGS) entry which is preliminary data.</text>
</comment>
<gene>
    <name evidence="3" type="ORF">Q5Y73_13690</name>
</gene>
<evidence type="ECO:0000313" key="4">
    <source>
        <dbReference type="Proteomes" id="UP001231941"/>
    </source>
</evidence>
<evidence type="ECO:0000313" key="3">
    <source>
        <dbReference type="EMBL" id="MDP5275164.1"/>
    </source>
</evidence>
<keyword evidence="1" id="KW-0175">Coiled coil</keyword>
<reference evidence="3 4" key="1">
    <citation type="submission" date="2023-08" db="EMBL/GenBank/DDBJ databases">
        <authorList>
            <person name="Park J.-S."/>
        </authorList>
    </citation>
    <scope>NUCLEOTIDE SEQUENCE [LARGE SCALE GENOMIC DNA]</scope>
    <source>
        <strain evidence="3 4">2205SS18-9</strain>
    </source>
</reference>
<keyword evidence="2" id="KW-0812">Transmembrane</keyword>
<name>A0ABT9J0L5_9BACL</name>
<dbReference type="EMBL" id="JAVAMP010000006">
    <property type="protein sequence ID" value="MDP5275164.1"/>
    <property type="molecule type" value="Genomic_DNA"/>
</dbReference>
<evidence type="ECO:0000256" key="1">
    <source>
        <dbReference type="SAM" id="Coils"/>
    </source>
</evidence>
<feature type="coiled-coil region" evidence="1">
    <location>
        <begin position="93"/>
        <end position="141"/>
    </location>
</feature>
<protein>
    <submittedName>
        <fullName evidence="3">Uncharacterized protein</fullName>
    </submittedName>
</protein>
<keyword evidence="2" id="KW-1133">Transmembrane helix</keyword>
<dbReference type="RefSeq" id="WP_305992476.1">
    <property type="nucleotide sequence ID" value="NZ_JAVAMP010000006.1"/>
</dbReference>
<evidence type="ECO:0000256" key="2">
    <source>
        <dbReference type="SAM" id="Phobius"/>
    </source>
</evidence>
<feature type="transmembrane region" description="Helical" evidence="2">
    <location>
        <begin position="27"/>
        <end position="46"/>
    </location>
</feature>
<accession>A0ABT9J0L5</accession>
<keyword evidence="4" id="KW-1185">Reference proteome</keyword>
<organism evidence="3 4">
    <name type="scientific">Chengkuizengella axinellae</name>
    <dbReference type="NCBI Taxonomy" id="3064388"/>
    <lineage>
        <taxon>Bacteria</taxon>
        <taxon>Bacillati</taxon>
        <taxon>Bacillota</taxon>
        <taxon>Bacilli</taxon>
        <taxon>Bacillales</taxon>
        <taxon>Paenibacillaceae</taxon>
        <taxon>Chengkuizengella</taxon>
    </lineage>
</organism>
<keyword evidence="2" id="KW-0472">Membrane</keyword>
<dbReference type="Proteomes" id="UP001231941">
    <property type="component" value="Unassembled WGS sequence"/>
</dbReference>